<feature type="region of interest" description="Disordered" evidence="1">
    <location>
        <begin position="42"/>
        <end position="88"/>
    </location>
</feature>
<dbReference type="NCBIfam" id="TIGR04186">
    <property type="entry name" value="GRASP_targ"/>
    <property type="match status" value="1"/>
</dbReference>
<gene>
    <name evidence="2" type="primary">tgmA</name>
    <name evidence="2" type="ORF">ACFOY2_06475</name>
</gene>
<dbReference type="InterPro" id="IPR026496">
    <property type="entry name" value="GRASP_targ"/>
</dbReference>
<evidence type="ECO:0000256" key="1">
    <source>
        <dbReference type="SAM" id="MobiDB-lite"/>
    </source>
</evidence>
<evidence type="ECO:0000313" key="2">
    <source>
        <dbReference type="EMBL" id="MFC4006857.1"/>
    </source>
</evidence>
<feature type="compositionally biased region" description="Basic and acidic residues" evidence="1">
    <location>
        <begin position="42"/>
        <end position="54"/>
    </location>
</feature>
<dbReference type="EMBL" id="JBHSBI010000002">
    <property type="protein sequence ID" value="MFC4006857.1"/>
    <property type="molecule type" value="Genomic_DNA"/>
</dbReference>
<dbReference type="InterPro" id="IPR025843">
    <property type="entry name" value="Actino_peptide"/>
</dbReference>
<sequence>MTTQSRPRPWGLTRATPHLPAAPLPWVKTRLDPDTQLTVFLDEHGQPIDAKGDGSSRTYTSVTVSKPPDGDGKGPNVADDSENDTEKD</sequence>
<dbReference type="RefSeq" id="WP_379526985.1">
    <property type="nucleotide sequence ID" value="NZ_JBHSBI010000002.1"/>
</dbReference>
<evidence type="ECO:0000313" key="3">
    <source>
        <dbReference type="Proteomes" id="UP001595851"/>
    </source>
</evidence>
<feature type="region of interest" description="Disordered" evidence="1">
    <location>
        <begin position="1"/>
        <end position="26"/>
    </location>
</feature>
<feature type="compositionally biased region" description="Polar residues" evidence="1">
    <location>
        <begin position="55"/>
        <end position="64"/>
    </location>
</feature>
<dbReference type="Pfam" id="PF14408">
    <property type="entry name" value="Actino_peptide"/>
    <property type="match status" value="1"/>
</dbReference>
<dbReference type="Proteomes" id="UP001595851">
    <property type="component" value="Unassembled WGS sequence"/>
</dbReference>
<protein>
    <submittedName>
        <fullName evidence="2">ATP-grasp-modified RiPP</fullName>
    </submittedName>
</protein>
<reference evidence="3" key="1">
    <citation type="journal article" date="2019" name="Int. J. Syst. Evol. Microbiol.">
        <title>The Global Catalogue of Microorganisms (GCM) 10K type strain sequencing project: providing services to taxonomists for standard genome sequencing and annotation.</title>
        <authorList>
            <consortium name="The Broad Institute Genomics Platform"/>
            <consortium name="The Broad Institute Genome Sequencing Center for Infectious Disease"/>
            <person name="Wu L."/>
            <person name="Ma J."/>
        </authorList>
    </citation>
    <scope>NUCLEOTIDE SEQUENCE [LARGE SCALE GENOMIC DNA]</scope>
    <source>
        <strain evidence="3">TBRC 1276</strain>
    </source>
</reference>
<accession>A0ABV8FYL7</accession>
<name>A0ABV8FYL7_9ACTN</name>
<proteinExistence type="predicted"/>
<keyword evidence="3" id="KW-1185">Reference proteome</keyword>
<organism evidence="2 3">
    <name type="scientific">Nonomuraea purpurea</name>
    <dbReference type="NCBI Taxonomy" id="1849276"/>
    <lineage>
        <taxon>Bacteria</taxon>
        <taxon>Bacillati</taxon>
        <taxon>Actinomycetota</taxon>
        <taxon>Actinomycetes</taxon>
        <taxon>Streptosporangiales</taxon>
        <taxon>Streptosporangiaceae</taxon>
        <taxon>Nonomuraea</taxon>
    </lineage>
</organism>
<comment type="caution">
    <text evidence="2">The sequence shown here is derived from an EMBL/GenBank/DDBJ whole genome shotgun (WGS) entry which is preliminary data.</text>
</comment>
<feature type="compositionally biased region" description="Acidic residues" evidence="1">
    <location>
        <begin position="79"/>
        <end position="88"/>
    </location>
</feature>